<gene>
    <name evidence="1" type="ORF">FB475_1753</name>
</gene>
<comment type="caution">
    <text evidence="1">The sequence shown here is derived from an EMBL/GenBank/DDBJ whole genome shotgun (WGS) entry which is preliminary data.</text>
</comment>
<accession>A0A542EQK2</accession>
<reference evidence="1 2" key="1">
    <citation type="submission" date="2019-06" db="EMBL/GenBank/DDBJ databases">
        <title>Sequencing the genomes of 1000 actinobacteria strains.</title>
        <authorList>
            <person name="Klenk H.-P."/>
        </authorList>
    </citation>
    <scope>NUCLEOTIDE SEQUENCE [LARGE SCALE GENOMIC DNA]</scope>
    <source>
        <strain evidence="1 2">DSM 17305</strain>
    </source>
</reference>
<evidence type="ECO:0000313" key="2">
    <source>
        <dbReference type="Proteomes" id="UP000316298"/>
    </source>
</evidence>
<evidence type="ECO:0000313" key="1">
    <source>
        <dbReference type="EMBL" id="TQJ17627.1"/>
    </source>
</evidence>
<sequence length="119" mass="13120">MYEGVLILESLKVGSGLAGVSLGVRGIRRVEVEGTSAEQPGVWSLVEFSVEDGERLAGMLAEVLDAPGWYADFRDERETFVVFPGRVFRYARGDDAAREAAKEFGRGLRIPEAQLDWGR</sequence>
<dbReference type="Proteomes" id="UP000316298">
    <property type="component" value="Unassembled WGS sequence"/>
</dbReference>
<organism evidence="1 2">
    <name type="scientific">Kribbella jejuensis</name>
    <dbReference type="NCBI Taxonomy" id="236068"/>
    <lineage>
        <taxon>Bacteria</taxon>
        <taxon>Bacillati</taxon>
        <taxon>Actinomycetota</taxon>
        <taxon>Actinomycetes</taxon>
        <taxon>Propionibacteriales</taxon>
        <taxon>Kribbellaceae</taxon>
        <taxon>Kribbella</taxon>
    </lineage>
</organism>
<dbReference type="AlphaFoldDB" id="A0A542EQK2"/>
<dbReference type="EMBL" id="VFMM01000001">
    <property type="protein sequence ID" value="TQJ17627.1"/>
    <property type="molecule type" value="Genomic_DNA"/>
</dbReference>
<dbReference type="RefSeq" id="WP_185759155.1">
    <property type="nucleotide sequence ID" value="NZ_BAAAKA010000051.1"/>
</dbReference>
<keyword evidence="2" id="KW-1185">Reference proteome</keyword>
<proteinExistence type="predicted"/>
<protein>
    <submittedName>
        <fullName evidence="1">Uncharacterized protein</fullName>
    </submittedName>
</protein>
<name>A0A542EQK2_9ACTN</name>